<dbReference type="RefSeq" id="WP_179237662.1">
    <property type="nucleotide sequence ID" value="NZ_JACBNQ010000005.1"/>
</dbReference>
<keyword evidence="2" id="KW-1185">Reference proteome</keyword>
<proteinExistence type="predicted"/>
<dbReference type="AlphaFoldDB" id="A0A974GW19"/>
<dbReference type="Proteomes" id="UP000611629">
    <property type="component" value="Unassembled WGS sequence"/>
</dbReference>
<evidence type="ECO:0000313" key="2">
    <source>
        <dbReference type="Proteomes" id="UP000611629"/>
    </source>
</evidence>
<dbReference type="EMBL" id="JACBNQ010000005">
    <property type="protein sequence ID" value="NYB73973.1"/>
    <property type="molecule type" value="Genomic_DNA"/>
</dbReference>
<comment type="caution">
    <text evidence="1">The sequence shown here is derived from an EMBL/GenBank/DDBJ whole genome shotgun (WGS) entry which is preliminary data.</text>
</comment>
<gene>
    <name evidence="1" type="ORF">HZF24_07440</name>
</gene>
<sequence length="120" mass="13400">MYYNENNVAGAGGRKINYANGTVAGDFCRRGCGNEVGGTGRRRCDCECVYGCLLELIEDAVEENNNHHHICCGNWVNPGGGNRRRCDCVYECLFELLEDALEEDNNNNNNNCCCKCCCRR</sequence>
<evidence type="ECO:0000313" key="1">
    <source>
        <dbReference type="EMBL" id="NYB73973.1"/>
    </source>
</evidence>
<reference evidence="1" key="1">
    <citation type="submission" date="2020-07" db="EMBL/GenBank/DDBJ databases">
        <title>Genomic analysis of a strain of Sedimentibacter Hydroxybenzoicus DSM7310.</title>
        <authorList>
            <person name="Ma S."/>
        </authorList>
    </citation>
    <scope>NUCLEOTIDE SEQUENCE</scope>
    <source>
        <strain evidence="1">DSM 7310</strain>
    </source>
</reference>
<name>A0A974GW19_SEDHY</name>
<organism evidence="1 2">
    <name type="scientific">Sedimentibacter hydroxybenzoicus DSM 7310</name>
    <dbReference type="NCBI Taxonomy" id="1123245"/>
    <lineage>
        <taxon>Bacteria</taxon>
        <taxon>Bacillati</taxon>
        <taxon>Bacillota</taxon>
        <taxon>Tissierellia</taxon>
        <taxon>Sedimentibacter</taxon>
    </lineage>
</organism>
<accession>A0A974GW19</accession>
<protein>
    <submittedName>
        <fullName evidence="1">Uncharacterized protein</fullName>
    </submittedName>
</protein>